<sequence length="494" mass="55833">MESFVLHFTTLSFLFFILNSHAHPDEIKSLPGLNESIKFKHYAGLLKASETDNTFYWFVEAQEHAAQAPLILWLNGGPGCSSVGGLIEELGPYLLNEDGKTLRINPYGWNKHANLLIFESPAGVGYAHSSEFDLTTNDDKTADGNYAALKDFFKKFPDFRRHNVFITGESYAGIYLPTLMERILDNIDDFPLNIKGMAIGNGLLNNDINTDTQVQFSYNHGLIDQSLWETIETSCCNGCFQNCSFHNAKTGFCQYNINMITARMWYGGLNPYDMYRDCFNPFPIDQQTKLKKVGERFYCSVRGLTNEVVADKLERMMAKKAATVRDDKDNKNVKDIKDDKDVIEVIADPICMDSSAITHYMNLPEVREALNIPVTVPEWTHCSSKVSLVYQKQYNDVAPQIKKAVNAGLRVLLYYGDTDMACNFLMGAKFSKDLGLALVAENRPWKVDGQIAGFVTAYKGLDYLTVKGTGHMVPQWKPKEAFHMLDRFLNGLEY</sequence>
<feature type="signal peptide" evidence="5">
    <location>
        <begin position="1"/>
        <end position="22"/>
    </location>
</feature>
<dbReference type="FunFam" id="3.40.50.12670:FF:000002">
    <property type="entry name" value="Carboxypeptidase"/>
    <property type="match status" value="1"/>
</dbReference>
<dbReference type="SUPFAM" id="SSF53474">
    <property type="entry name" value="alpha/beta-Hydrolases"/>
    <property type="match status" value="1"/>
</dbReference>
<proteinExistence type="inferred from homology"/>
<organism evidence="6 7">
    <name type="scientific">Plectus sambesii</name>
    <dbReference type="NCBI Taxonomy" id="2011161"/>
    <lineage>
        <taxon>Eukaryota</taxon>
        <taxon>Metazoa</taxon>
        <taxon>Ecdysozoa</taxon>
        <taxon>Nematoda</taxon>
        <taxon>Chromadorea</taxon>
        <taxon>Plectida</taxon>
        <taxon>Plectina</taxon>
        <taxon>Plectoidea</taxon>
        <taxon>Plectidae</taxon>
        <taxon>Plectus</taxon>
    </lineage>
</organism>
<evidence type="ECO:0000256" key="3">
    <source>
        <dbReference type="ARBA" id="ARBA00022670"/>
    </source>
</evidence>
<evidence type="ECO:0000256" key="4">
    <source>
        <dbReference type="ARBA" id="ARBA00022801"/>
    </source>
</evidence>
<dbReference type="FunFam" id="3.40.50.1820:FF:000335">
    <property type="entry name" value="Carboxypeptidase"/>
    <property type="match status" value="1"/>
</dbReference>
<keyword evidence="2 5" id="KW-0121">Carboxypeptidase</keyword>
<dbReference type="Gene3D" id="3.40.50.1820">
    <property type="entry name" value="alpha/beta hydrolase"/>
    <property type="match status" value="2"/>
</dbReference>
<evidence type="ECO:0000256" key="1">
    <source>
        <dbReference type="ARBA" id="ARBA00009431"/>
    </source>
</evidence>
<dbReference type="PANTHER" id="PTHR11802:SF418">
    <property type="entry name" value="SERINE CARBOXYPEPTIDASE CTSA-1.1"/>
    <property type="match status" value="1"/>
</dbReference>
<keyword evidence="4 5" id="KW-0378">Hydrolase</keyword>
<evidence type="ECO:0000313" key="7">
    <source>
        <dbReference type="WBParaSite" id="PSAMB.scaffold5091size12682.g25862.t1"/>
    </source>
</evidence>
<dbReference type="WBParaSite" id="PSAMB.scaffold5091size12682.g25862.t1">
    <property type="protein sequence ID" value="PSAMB.scaffold5091size12682.g25862.t1"/>
    <property type="gene ID" value="PSAMB.scaffold5091size12682.g25862"/>
</dbReference>
<dbReference type="Pfam" id="PF00450">
    <property type="entry name" value="Peptidase_S10"/>
    <property type="match status" value="1"/>
</dbReference>
<dbReference type="GO" id="GO:1904715">
    <property type="term" value="P:negative regulation of chaperone-mediated autophagy"/>
    <property type="evidence" value="ECO:0007669"/>
    <property type="project" value="UniProtKB-ARBA"/>
</dbReference>
<dbReference type="Proteomes" id="UP000887566">
    <property type="component" value="Unplaced"/>
</dbReference>
<keyword evidence="6" id="KW-1185">Reference proteome</keyword>
<comment type="similarity">
    <text evidence="1 5">Belongs to the peptidase S10 family.</text>
</comment>
<feature type="chain" id="PRO_5038160342" description="Carboxypeptidase" evidence="5">
    <location>
        <begin position="23"/>
        <end position="494"/>
    </location>
</feature>
<keyword evidence="3 5" id="KW-0645">Protease</keyword>
<reference evidence="7" key="1">
    <citation type="submission" date="2022-11" db="UniProtKB">
        <authorList>
            <consortium name="WormBaseParasite"/>
        </authorList>
    </citation>
    <scope>IDENTIFICATION</scope>
</reference>
<dbReference type="PROSITE" id="PS00131">
    <property type="entry name" value="CARBOXYPEPT_SER_SER"/>
    <property type="match status" value="1"/>
</dbReference>
<name>A0A914WWD0_9BILA</name>
<dbReference type="InterPro" id="IPR029058">
    <property type="entry name" value="AB_hydrolase_fold"/>
</dbReference>
<evidence type="ECO:0000256" key="5">
    <source>
        <dbReference type="RuleBase" id="RU361156"/>
    </source>
</evidence>
<dbReference type="GO" id="GO:0006508">
    <property type="term" value="P:proteolysis"/>
    <property type="evidence" value="ECO:0007669"/>
    <property type="project" value="UniProtKB-KW"/>
</dbReference>
<dbReference type="GO" id="GO:0004185">
    <property type="term" value="F:serine-type carboxypeptidase activity"/>
    <property type="evidence" value="ECO:0007669"/>
    <property type="project" value="UniProtKB-UniRule"/>
</dbReference>
<dbReference type="AlphaFoldDB" id="A0A914WWD0"/>
<dbReference type="PRINTS" id="PR00724">
    <property type="entry name" value="CRBOXYPTASEC"/>
</dbReference>
<dbReference type="GO" id="GO:0031647">
    <property type="term" value="P:regulation of protein stability"/>
    <property type="evidence" value="ECO:0007669"/>
    <property type="project" value="UniProtKB-ARBA"/>
</dbReference>
<accession>A0A914WWD0</accession>
<dbReference type="EC" id="3.4.16.-" evidence="5"/>
<keyword evidence="5" id="KW-0732">Signal</keyword>
<evidence type="ECO:0000256" key="2">
    <source>
        <dbReference type="ARBA" id="ARBA00022645"/>
    </source>
</evidence>
<dbReference type="InterPro" id="IPR018202">
    <property type="entry name" value="Ser_caboxypep_ser_AS"/>
</dbReference>
<evidence type="ECO:0000313" key="6">
    <source>
        <dbReference type="Proteomes" id="UP000887566"/>
    </source>
</evidence>
<dbReference type="PANTHER" id="PTHR11802">
    <property type="entry name" value="SERINE PROTEASE FAMILY S10 SERINE CARBOXYPEPTIDASE"/>
    <property type="match status" value="1"/>
</dbReference>
<dbReference type="InterPro" id="IPR001563">
    <property type="entry name" value="Peptidase_S10"/>
</dbReference>
<protein>
    <recommendedName>
        <fullName evidence="5">Carboxypeptidase</fullName>
        <ecNumber evidence="5">3.4.16.-</ecNumber>
    </recommendedName>
</protein>